<reference evidence="8 9" key="1">
    <citation type="submission" date="2024-01" db="EMBL/GenBank/DDBJ databases">
        <authorList>
            <person name="Allen C."/>
            <person name="Tagirdzhanova G."/>
        </authorList>
    </citation>
    <scope>NUCLEOTIDE SEQUENCE [LARGE SCALE GENOMIC DNA]</scope>
    <source>
        <strain evidence="8 9">CBS 119000</strain>
    </source>
</reference>
<feature type="domain" description="Xylanolytic transcriptional activator regulatory" evidence="7">
    <location>
        <begin position="262"/>
        <end position="341"/>
    </location>
</feature>
<evidence type="ECO:0000256" key="5">
    <source>
        <dbReference type="ARBA" id="ARBA00023242"/>
    </source>
</evidence>
<evidence type="ECO:0000256" key="2">
    <source>
        <dbReference type="ARBA" id="ARBA00022723"/>
    </source>
</evidence>
<comment type="caution">
    <text evidence="8">The sequence shown here is derived from an EMBL/GenBank/DDBJ whole genome shotgun (WGS) entry which is preliminary data.</text>
</comment>
<name>A0ABP0DTA7_9PEZI</name>
<keyword evidence="9" id="KW-1185">Reference proteome</keyword>
<comment type="subcellular location">
    <subcellularLocation>
        <location evidence="1">Nucleus</location>
    </subcellularLocation>
</comment>
<evidence type="ECO:0000259" key="7">
    <source>
        <dbReference type="SMART" id="SM00906"/>
    </source>
</evidence>
<evidence type="ECO:0000256" key="4">
    <source>
        <dbReference type="ARBA" id="ARBA00023163"/>
    </source>
</evidence>
<evidence type="ECO:0000256" key="3">
    <source>
        <dbReference type="ARBA" id="ARBA00023015"/>
    </source>
</evidence>
<dbReference type="InterPro" id="IPR050815">
    <property type="entry name" value="TF_fung"/>
</dbReference>
<dbReference type="SMART" id="SM00906">
    <property type="entry name" value="Fungal_trans"/>
    <property type="match status" value="1"/>
</dbReference>
<feature type="compositionally biased region" description="Gly residues" evidence="6">
    <location>
        <begin position="1"/>
        <end position="10"/>
    </location>
</feature>
<organism evidence="8 9">
    <name type="scientific">Sporothrix epigloea</name>
    <dbReference type="NCBI Taxonomy" id="1892477"/>
    <lineage>
        <taxon>Eukaryota</taxon>
        <taxon>Fungi</taxon>
        <taxon>Dikarya</taxon>
        <taxon>Ascomycota</taxon>
        <taxon>Pezizomycotina</taxon>
        <taxon>Sordariomycetes</taxon>
        <taxon>Sordariomycetidae</taxon>
        <taxon>Ophiostomatales</taxon>
        <taxon>Ophiostomataceae</taxon>
        <taxon>Sporothrix</taxon>
    </lineage>
</organism>
<dbReference type="InterPro" id="IPR007219">
    <property type="entry name" value="XnlR_reg_dom"/>
</dbReference>
<dbReference type="PANTHER" id="PTHR47338:SF5">
    <property type="entry name" value="ZN(II)2CYS6 TRANSCRIPTION FACTOR (EUROFUNG)"/>
    <property type="match status" value="1"/>
</dbReference>
<keyword evidence="3" id="KW-0805">Transcription regulation</keyword>
<feature type="compositionally biased region" description="Polar residues" evidence="6">
    <location>
        <begin position="54"/>
        <end position="76"/>
    </location>
</feature>
<dbReference type="EMBL" id="CAWUON010000074">
    <property type="protein sequence ID" value="CAK7271523.1"/>
    <property type="molecule type" value="Genomic_DNA"/>
</dbReference>
<evidence type="ECO:0000313" key="8">
    <source>
        <dbReference type="EMBL" id="CAK7271523.1"/>
    </source>
</evidence>
<feature type="region of interest" description="Disordered" evidence="6">
    <location>
        <begin position="822"/>
        <end position="844"/>
    </location>
</feature>
<accession>A0ABP0DTA7</accession>
<dbReference type="PANTHER" id="PTHR47338">
    <property type="entry name" value="ZN(II)2CYS6 TRANSCRIPTION FACTOR (EUROFUNG)-RELATED"/>
    <property type="match status" value="1"/>
</dbReference>
<keyword evidence="4" id="KW-0804">Transcription</keyword>
<sequence length="904" mass="98214">MASAMGGGQHGPRPDNSPGGVGTQQLPPVLGAAGGYSRSPPVIRTGLDREDPTVSLSTGQSPLGSSPVNPGNNTAQRVIKRRSAVACRSVFPTRGAPDMDREYRHPRMKGAKARKMNAEGNQHRQSLLGAPLSAAGGATGSVSSDPWDMLPPLEQVIDAVKTFTRQYFQLGFIPRHNFIIQLREQPRSISLFLLLSLLSVSGRMTPSLVEAYGGPDATAELFMDRASTVALGELYQEPTLSRCQAFYLLSLAQQGSGYRNRSYVNLGIALRMAILMKLHREETYRVDEQESTPAMIQHSESARRTLWMLYSQDNLHADPLAPTSLSESDITTLLPSSEEDFESGTCPTIRAALENVTPTRSKPALANAPKQSLFASLMQSHRLWGRVLRRTINKNSGKQPWDRHSEYAAIKKKLYDWENSLPTEHLWSPALLREHKAKGVDLAYVAVTMVTRLCHILIRKAYIPFMLTEGGPKQHEGFWRTMASELVFNIKDLFAQIECWVQEQAPGDGTGAQLALCFHGSISVQIPQMCVALGFMEQQSSHRSDPNTVCPDASTSLDAERMLDRTMDVLKRSTDVWPLARRWIDSIEKFVAAEATNLVIIQCNSHESGMAEGRDPIPSALHPPLAQTAPSGPSNNPFDDRRQLARQLGPDKPSARSLGTASGGAVYNQTPVRLPQLRTDTFNSHMRLPPPQLPSNFISTMTGSANHYASPSTSMPVPPHGIQNGKGNVTVAQNQQLGQQPLLRQDILSMAHDEDDVAGVGPSIAHLLPPVQLGASSPGPQLPPVPPSIPLENLVAGSNPRMTTVEPEAAVVLSGGVAHHGALGYGDNQSQEQQQQGHENADGMHVDPLDGNSMSLMDTATAYDPENLAHFLVPDDGYQNELQAWAQGPGLQAGASWASSVFGF</sequence>
<evidence type="ECO:0000256" key="1">
    <source>
        <dbReference type="ARBA" id="ARBA00004123"/>
    </source>
</evidence>
<keyword evidence="5" id="KW-0539">Nucleus</keyword>
<dbReference type="Proteomes" id="UP001642502">
    <property type="component" value="Unassembled WGS sequence"/>
</dbReference>
<dbReference type="CDD" id="cd12148">
    <property type="entry name" value="fungal_TF_MHR"/>
    <property type="match status" value="1"/>
</dbReference>
<protein>
    <recommendedName>
        <fullName evidence="7">Xylanolytic transcriptional activator regulatory domain-containing protein</fullName>
    </recommendedName>
</protein>
<keyword evidence="2" id="KW-0479">Metal-binding</keyword>
<gene>
    <name evidence="8" type="ORF">SEPCBS119000_004650</name>
</gene>
<feature type="region of interest" description="Disordered" evidence="6">
    <location>
        <begin position="1"/>
        <end position="76"/>
    </location>
</feature>
<dbReference type="Pfam" id="PF04082">
    <property type="entry name" value="Fungal_trans"/>
    <property type="match status" value="1"/>
</dbReference>
<feature type="compositionally biased region" description="Polar residues" evidence="6">
    <location>
        <begin position="628"/>
        <end position="637"/>
    </location>
</feature>
<feature type="region of interest" description="Disordered" evidence="6">
    <location>
        <begin position="610"/>
        <end position="669"/>
    </location>
</feature>
<evidence type="ECO:0000256" key="6">
    <source>
        <dbReference type="SAM" id="MobiDB-lite"/>
    </source>
</evidence>
<evidence type="ECO:0000313" key="9">
    <source>
        <dbReference type="Proteomes" id="UP001642502"/>
    </source>
</evidence>
<proteinExistence type="predicted"/>